<accession>A0ABY6HTB7</accession>
<proteinExistence type="predicted"/>
<name>A0ABY6HTB7_9ARCH</name>
<dbReference type="PANTHER" id="PTHR33279:SF18">
    <property type="entry name" value="SULFUR CARRIER PROTEIN MJ0990-RELATED"/>
    <property type="match status" value="1"/>
</dbReference>
<sequence length="75" mass="8383">MTEHKIDITGKICPFCLLLIKKKLAKIDEGDNLIVTCDHPPAAIDTIPYAMKKIGYPVESKKIESGVWELKITKS</sequence>
<keyword evidence="3" id="KW-1185">Reference proteome</keyword>
<gene>
    <name evidence="2" type="ORF">NEF87_001907</name>
</gene>
<organism evidence="2 3">
    <name type="scientific">Candidatus Lokiarchaeum ossiferum</name>
    <dbReference type="NCBI Taxonomy" id="2951803"/>
    <lineage>
        <taxon>Archaea</taxon>
        <taxon>Promethearchaeati</taxon>
        <taxon>Promethearchaeota</taxon>
        <taxon>Promethearchaeia</taxon>
        <taxon>Promethearchaeales</taxon>
        <taxon>Promethearchaeaceae</taxon>
        <taxon>Candidatus Lokiarchaeum</taxon>
    </lineage>
</organism>
<evidence type="ECO:0000313" key="3">
    <source>
        <dbReference type="Proteomes" id="UP001208689"/>
    </source>
</evidence>
<dbReference type="PANTHER" id="PTHR33279">
    <property type="entry name" value="SULFUR CARRIER PROTEIN YEDF-RELATED"/>
    <property type="match status" value="1"/>
</dbReference>
<dbReference type="InterPro" id="IPR036868">
    <property type="entry name" value="TusA-like_sf"/>
</dbReference>
<evidence type="ECO:0000259" key="1">
    <source>
        <dbReference type="Pfam" id="PF01206"/>
    </source>
</evidence>
<dbReference type="Pfam" id="PF01206">
    <property type="entry name" value="TusA"/>
    <property type="match status" value="1"/>
</dbReference>
<feature type="domain" description="UPF0033" evidence="1">
    <location>
        <begin position="4"/>
        <end position="74"/>
    </location>
</feature>
<dbReference type="Gene3D" id="3.30.110.40">
    <property type="entry name" value="TusA-like domain"/>
    <property type="match status" value="1"/>
</dbReference>
<reference evidence="2" key="1">
    <citation type="submission" date="2022-09" db="EMBL/GenBank/DDBJ databases">
        <title>Actin cytoskeleton and complex cell architecture in an #Asgard archaeon.</title>
        <authorList>
            <person name="Ponce Toledo R.I."/>
            <person name="Schleper C."/>
            <person name="Rodrigues Oliveira T."/>
            <person name="Wollweber F."/>
            <person name="Xu J."/>
            <person name="Rittmann S."/>
            <person name="Klingl A."/>
            <person name="Pilhofer M."/>
        </authorList>
    </citation>
    <scope>NUCLEOTIDE SEQUENCE</scope>
    <source>
        <strain evidence="2">B-35</strain>
    </source>
</reference>
<evidence type="ECO:0000313" key="2">
    <source>
        <dbReference type="EMBL" id="UYP45622.1"/>
    </source>
</evidence>
<dbReference type="EMBL" id="CP104013">
    <property type="protein sequence ID" value="UYP45622.1"/>
    <property type="molecule type" value="Genomic_DNA"/>
</dbReference>
<dbReference type="Proteomes" id="UP001208689">
    <property type="component" value="Chromosome"/>
</dbReference>
<dbReference type="InterPro" id="IPR001455">
    <property type="entry name" value="TusA-like"/>
</dbReference>
<protein>
    <recommendedName>
        <fullName evidence="1">UPF0033 domain-containing protein</fullName>
    </recommendedName>
</protein>
<dbReference type="SUPFAM" id="SSF64307">
    <property type="entry name" value="SirA-like"/>
    <property type="match status" value="1"/>
</dbReference>